<protein>
    <submittedName>
        <fullName evidence="2">Uncharacterized protein</fullName>
    </submittedName>
</protein>
<keyword evidence="3" id="KW-1185">Reference proteome</keyword>
<dbReference type="EMBL" id="ABCS01000020">
    <property type="protein sequence ID" value="EDM79331.1"/>
    <property type="molecule type" value="Genomic_DNA"/>
</dbReference>
<evidence type="ECO:0000313" key="3">
    <source>
        <dbReference type="Proteomes" id="UP000005801"/>
    </source>
</evidence>
<proteinExistence type="predicted"/>
<accession>A6G408</accession>
<dbReference type="AlphaFoldDB" id="A6G408"/>
<feature type="region of interest" description="Disordered" evidence="1">
    <location>
        <begin position="112"/>
        <end position="149"/>
    </location>
</feature>
<organism evidence="2 3">
    <name type="scientific">Plesiocystis pacifica SIR-1</name>
    <dbReference type="NCBI Taxonomy" id="391625"/>
    <lineage>
        <taxon>Bacteria</taxon>
        <taxon>Pseudomonadati</taxon>
        <taxon>Myxococcota</taxon>
        <taxon>Polyangia</taxon>
        <taxon>Nannocystales</taxon>
        <taxon>Nannocystaceae</taxon>
        <taxon>Plesiocystis</taxon>
    </lineage>
</organism>
<gene>
    <name evidence="2" type="ORF">PPSIR1_02221</name>
</gene>
<comment type="caution">
    <text evidence="2">The sequence shown here is derived from an EMBL/GenBank/DDBJ whole genome shotgun (WGS) entry which is preliminary data.</text>
</comment>
<name>A6G408_9BACT</name>
<evidence type="ECO:0000313" key="2">
    <source>
        <dbReference type="EMBL" id="EDM79331.1"/>
    </source>
</evidence>
<reference evidence="2 3" key="1">
    <citation type="submission" date="2007-06" db="EMBL/GenBank/DDBJ databases">
        <authorList>
            <person name="Shimkets L."/>
            <person name="Ferriera S."/>
            <person name="Johnson J."/>
            <person name="Kravitz S."/>
            <person name="Beeson K."/>
            <person name="Sutton G."/>
            <person name="Rogers Y.-H."/>
            <person name="Friedman R."/>
            <person name="Frazier M."/>
            <person name="Venter J.C."/>
        </authorList>
    </citation>
    <scope>NUCLEOTIDE SEQUENCE [LARGE SCALE GENOMIC DNA]</scope>
    <source>
        <strain evidence="2 3">SIR-1</strain>
    </source>
</reference>
<dbReference type="Proteomes" id="UP000005801">
    <property type="component" value="Unassembled WGS sequence"/>
</dbReference>
<evidence type="ECO:0000256" key="1">
    <source>
        <dbReference type="SAM" id="MobiDB-lite"/>
    </source>
</evidence>
<dbReference type="RefSeq" id="WP_006971457.1">
    <property type="nucleotide sequence ID" value="NZ_ABCS01000020.1"/>
</dbReference>
<sequence length="203" mass="22422">MSEEAKVGDVRDFVARARSVGIFKKTHSTNVLQALKTATEQASENGHNPDSWTVSEFRKELPGLFQAYGGANNVSTKTVTTYEKRVRKLLKQFEDHHSDTDVEFHQWKAEVEADRESRKSRRKKTKNASSTAAKTEPTEPSGEVTIDGDGTHVVSLPLPGGRLVSLTSPVQMTLRETKIVQSWIEAQLNAAAALAALDEEDDD</sequence>